<name>A0A3P7NI71_CYLGO</name>
<dbReference type="SUPFAM" id="SSF50630">
    <property type="entry name" value="Acid proteases"/>
    <property type="match status" value="1"/>
</dbReference>
<dbReference type="OrthoDB" id="5853681at2759"/>
<feature type="non-terminal residue" evidence="3">
    <location>
        <position position="1"/>
    </location>
</feature>
<dbReference type="GO" id="GO:0006508">
    <property type="term" value="P:proteolysis"/>
    <property type="evidence" value="ECO:0007669"/>
    <property type="project" value="InterPro"/>
</dbReference>
<organism evidence="3 4">
    <name type="scientific">Cylicostephanus goldi</name>
    <name type="common">Nematode worm</name>
    <dbReference type="NCBI Taxonomy" id="71465"/>
    <lineage>
        <taxon>Eukaryota</taxon>
        <taxon>Metazoa</taxon>
        <taxon>Ecdysozoa</taxon>
        <taxon>Nematoda</taxon>
        <taxon>Chromadorea</taxon>
        <taxon>Rhabditida</taxon>
        <taxon>Rhabditina</taxon>
        <taxon>Rhabditomorpha</taxon>
        <taxon>Strongyloidea</taxon>
        <taxon>Strongylidae</taxon>
        <taxon>Cylicostephanus</taxon>
    </lineage>
</organism>
<dbReference type="AlphaFoldDB" id="A0A3P7NI71"/>
<evidence type="ECO:0000313" key="4">
    <source>
        <dbReference type="Proteomes" id="UP000271889"/>
    </source>
</evidence>
<proteinExistence type="inferred from homology"/>
<dbReference type="PANTHER" id="PTHR47966:SF8">
    <property type="entry name" value="ASPARTIC PROTEASE 1-RELATED"/>
    <property type="match status" value="1"/>
</dbReference>
<evidence type="ECO:0000256" key="1">
    <source>
        <dbReference type="ARBA" id="ARBA00007447"/>
    </source>
</evidence>
<dbReference type="PROSITE" id="PS51767">
    <property type="entry name" value="PEPTIDASE_A1"/>
    <property type="match status" value="1"/>
</dbReference>
<dbReference type="Gene3D" id="2.40.70.10">
    <property type="entry name" value="Acid Proteases"/>
    <property type="match status" value="1"/>
</dbReference>
<dbReference type="InterPro" id="IPR033121">
    <property type="entry name" value="PEPTIDASE_A1"/>
</dbReference>
<dbReference type="PANTHER" id="PTHR47966">
    <property type="entry name" value="BETA-SITE APP-CLEAVING ENZYME, ISOFORM A-RELATED"/>
    <property type="match status" value="1"/>
</dbReference>
<dbReference type="EMBL" id="UYRV01117793">
    <property type="protein sequence ID" value="VDN30831.1"/>
    <property type="molecule type" value="Genomic_DNA"/>
</dbReference>
<protein>
    <recommendedName>
        <fullName evidence="2">Peptidase A1 domain-containing protein</fullName>
    </recommendedName>
</protein>
<dbReference type="Proteomes" id="UP000271889">
    <property type="component" value="Unassembled WGS sequence"/>
</dbReference>
<dbReference type="InterPro" id="IPR001461">
    <property type="entry name" value="Aspartic_peptidase_A1"/>
</dbReference>
<dbReference type="InterPro" id="IPR021109">
    <property type="entry name" value="Peptidase_aspartic_dom_sf"/>
</dbReference>
<gene>
    <name evidence="3" type="ORF">CGOC_LOCUS11645</name>
</gene>
<keyword evidence="4" id="KW-1185">Reference proteome</keyword>
<dbReference type="GO" id="GO:0005764">
    <property type="term" value="C:lysosome"/>
    <property type="evidence" value="ECO:0007669"/>
    <property type="project" value="TreeGrafter"/>
</dbReference>
<accession>A0A3P7NI71</accession>
<evidence type="ECO:0000313" key="3">
    <source>
        <dbReference type="EMBL" id="VDN30831.1"/>
    </source>
</evidence>
<dbReference type="InterPro" id="IPR034164">
    <property type="entry name" value="Pepsin-like_dom"/>
</dbReference>
<sequence length="189" mass="20919">ALRRHPQIAAWRRSKRQAPAWTFQLLHDYYDEFYLGTVAFGNPGQELWLAMDTGSSIIWVIDDACDTAECNGYPKSGLNKRKFRKDLSRTFTSTNRSFVIHYHTGWTAGIAAQDTVRFGVANKVAPFLARIPIEGVFGLGLPSKTASGNVTYGSSCAISQSKANHSLDEQKGLIERTLLTPSNGPTDKH</sequence>
<reference evidence="3 4" key="1">
    <citation type="submission" date="2018-11" db="EMBL/GenBank/DDBJ databases">
        <authorList>
            <consortium name="Pathogen Informatics"/>
        </authorList>
    </citation>
    <scope>NUCLEOTIDE SEQUENCE [LARGE SCALE GENOMIC DNA]</scope>
</reference>
<dbReference type="GO" id="GO:0004190">
    <property type="term" value="F:aspartic-type endopeptidase activity"/>
    <property type="evidence" value="ECO:0007669"/>
    <property type="project" value="InterPro"/>
</dbReference>
<evidence type="ECO:0000259" key="2">
    <source>
        <dbReference type="PROSITE" id="PS51767"/>
    </source>
</evidence>
<feature type="domain" description="Peptidase A1" evidence="2">
    <location>
        <begin position="34"/>
        <end position="189"/>
    </location>
</feature>
<dbReference type="Pfam" id="PF00026">
    <property type="entry name" value="Asp"/>
    <property type="match status" value="1"/>
</dbReference>
<dbReference type="CDD" id="cd05471">
    <property type="entry name" value="pepsin_like"/>
    <property type="match status" value="1"/>
</dbReference>
<comment type="similarity">
    <text evidence="1">Belongs to the peptidase A1 family.</text>
</comment>